<dbReference type="Pfam" id="PF00300">
    <property type="entry name" value="His_Phos_1"/>
    <property type="match status" value="1"/>
</dbReference>
<dbReference type="PANTHER" id="PTHR48100:SF1">
    <property type="entry name" value="HISTIDINE PHOSPHATASE FAMILY PROTEIN-RELATED"/>
    <property type="match status" value="1"/>
</dbReference>
<dbReference type="CDD" id="cd07067">
    <property type="entry name" value="HP_PGM_like"/>
    <property type="match status" value="1"/>
</dbReference>
<dbReference type="PANTHER" id="PTHR48100">
    <property type="entry name" value="BROAD-SPECIFICITY PHOSPHATASE YOR283W-RELATED"/>
    <property type="match status" value="1"/>
</dbReference>
<protein>
    <submittedName>
        <fullName evidence="1">Histidine phosphatase family protein</fullName>
    </submittedName>
</protein>
<dbReference type="GO" id="GO:0005737">
    <property type="term" value="C:cytoplasm"/>
    <property type="evidence" value="ECO:0007669"/>
    <property type="project" value="TreeGrafter"/>
</dbReference>
<dbReference type="InterPro" id="IPR013078">
    <property type="entry name" value="His_Pase_superF_clade-1"/>
</dbReference>
<evidence type="ECO:0000313" key="1">
    <source>
        <dbReference type="EMBL" id="QUJ76599.1"/>
    </source>
</evidence>
<organism evidence="1 2">
    <name type="scientific">Sulfitobacter albidus</name>
    <dbReference type="NCBI Taxonomy" id="2829501"/>
    <lineage>
        <taxon>Bacteria</taxon>
        <taxon>Pseudomonadati</taxon>
        <taxon>Pseudomonadota</taxon>
        <taxon>Alphaproteobacteria</taxon>
        <taxon>Rhodobacterales</taxon>
        <taxon>Roseobacteraceae</taxon>
        <taxon>Sulfitobacter</taxon>
    </lineage>
</organism>
<reference evidence="1" key="1">
    <citation type="submission" date="2021-04" db="EMBL/GenBank/DDBJ databases">
        <title>Complete genome sequence for Sulfitobacter sp. strain JK7-1.</title>
        <authorList>
            <person name="Park S.-J."/>
        </authorList>
    </citation>
    <scope>NUCLEOTIDE SEQUENCE</scope>
    <source>
        <strain evidence="1">JK7-1</strain>
    </source>
</reference>
<dbReference type="GO" id="GO:0016791">
    <property type="term" value="F:phosphatase activity"/>
    <property type="evidence" value="ECO:0007669"/>
    <property type="project" value="TreeGrafter"/>
</dbReference>
<dbReference type="SMART" id="SM00855">
    <property type="entry name" value="PGAM"/>
    <property type="match status" value="1"/>
</dbReference>
<keyword evidence="2" id="KW-1185">Reference proteome</keyword>
<dbReference type="Gene3D" id="3.40.50.1240">
    <property type="entry name" value="Phosphoglycerate mutase-like"/>
    <property type="match status" value="1"/>
</dbReference>
<dbReference type="RefSeq" id="WP_212704796.1">
    <property type="nucleotide sequence ID" value="NZ_CP073581.1"/>
</dbReference>
<proteinExistence type="predicted"/>
<dbReference type="InterPro" id="IPR029033">
    <property type="entry name" value="His_PPase_superfam"/>
</dbReference>
<gene>
    <name evidence="1" type="ORF">KDD17_00530</name>
</gene>
<name>A0A975JDR0_9RHOB</name>
<dbReference type="AlphaFoldDB" id="A0A975JDR0"/>
<dbReference type="EMBL" id="CP073581">
    <property type="protein sequence ID" value="QUJ76599.1"/>
    <property type="molecule type" value="Genomic_DNA"/>
</dbReference>
<dbReference type="KEGG" id="sual:KDD17_00530"/>
<sequence length="193" mass="21434">MTVWHWVRHGPTHEKTFVGWRDVPADLSDTAFLARVRAALPGRALLISSDLIRARDTADALAGPSHTRLPDTADLREIDFGVWDGMRFDAVAARDPRLSRDFWEKPGDVQAPEGESWNQTRARVDAVVDRLNAAHPDSHIIAVAHFGVVLTQVQRALGVTAYEAMAHKIDNISITTVAHDAGDWRVERINHVA</sequence>
<evidence type="ECO:0000313" key="2">
    <source>
        <dbReference type="Proteomes" id="UP000683291"/>
    </source>
</evidence>
<dbReference type="Proteomes" id="UP000683291">
    <property type="component" value="Chromosome 1"/>
</dbReference>
<accession>A0A975JDR0</accession>
<dbReference type="SUPFAM" id="SSF53254">
    <property type="entry name" value="Phosphoglycerate mutase-like"/>
    <property type="match status" value="1"/>
</dbReference>
<dbReference type="InterPro" id="IPR050275">
    <property type="entry name" value="PGM_Phosphatase"/>
</dbReference>